<dbReference type="Pfam" id="PF21799">
    <property type="entry name" value="MurD-like_N"/>
    <property type="match status" value="1"/>
</dbReference>
<evidence type="ECO:0000256" key="12">
    <source>
        <dbReference type="ARBA" id="ARBA00022984"/>
    </source>
</evidence>
<proteinExistence type="inferred from homology"/>
<dbReference type="SUPFAM" id="SSF53623">
    <property type="entry name" value="MurD-like peptide ligases, catalytic domain"/>
    <property type="match status" value="1"/>
</dbReference>
<feature type="domain" description="Mur ligase C-terminal" evidence="19">
    <location>
        <begin position="312"/>
        <end position="426"/>
    </location>
</feature>
<dbReference type="Gene3D" id="3.90.190.20">
    <property type="entry name" value="Mur ligase, C-terminal domain"/>
    <property type="match status" value="1"/>
</dbReference>
<keyword evidence="22" id="KW-1185">Reference proteome</keyword>
<keyword evidence="7 17" id="KW-0963">Cytoplasm</keyword>
<dbReference type="EMBL" id="JAFBEB010000002">
    <property type="protein sequence ID" value="MBM7589320.1"/>
    <property type="molecule type" value="Genomic_DNA"/>
</dbReference>
<dbReference type="InterPro" id="IPR036565">
    <property type="entry name" value="Mur-like_cat_sf"/>
</dbReference>
<evidence type="ECO:0000313" key="22">
    <source>
        <dbReference type="Proteomes" id="UP000717624"/>
    </source>
</evidence>
<dbReference type="GO" id="GO:0071555">
    <property type="term" value="P:cell wall organization"/>
    <property type="evidence" value="ECO:0007669"/>
    <property type="project" value="UniProtKB-KW"/>
</dbReference>
<evidence type="ECO:0000256" key="16">
    <source>
        <dbReference type="ARBA" id="ARBA00047632"/>
    </source>
</evidence>
<evidence type="ECO:0000256" key="13">
    <source>
        <dbReference type="ARBA" id="ARBA00023316"/>
    </source>
</evidence>
<dbReference type="InterPro" id="IPR005762">
    <property type="entry name" value="MurD"/>
</dbReference>
<evidence type="ECO:0000256" key="2">
    <source>
        <dbReference type="ARBA" id="ARBA00004496"/>
    </source>
</evidence>
<dbReference type="NCBIfam" id="TIGR01087">
    <property type="entry name" value="murD"/>
    <property type="match status" value="1"/>
</dbReference>
<dbReference type="SUPFAM" id="SSF53244">
    <property type="entry name" value="MurD-like peptide ligases, peptide-binding domain"/>
    <property type="match status" value="1"/>
</dbReference>
<comment type="similarity">
    <text evidence="4 17">Belongs to the MurCDEF family.</text>
</comment>
<dbReference type="Gene3D" id="3.40.50.720">
    <property type="entry name" value="NAD(P)-binding Rossmann-like Domain"/>
    <property type="match status" value="1"/>
</dbReference>
<dbReference type="GO" id="GO:0005737">
    <property type="term" value="C:cytoplasm"/>
    <property type="evidence" value="ECO:0007669"/>
    <property type="project" value="UniProtKB-SubCell"/>
</dbReference>
<organism evidence="21 22">
    <name type="scientific">Brevibacillus fulvus</name>
    <dbReference type="NCBI Taxonomy" id="1125967"/>
    <lineage>
        <taxon>Bacteria</taxon>
        <taxon>Bacillati</taxon>
        <taxon>Bacillota</taxon>
        <taxon>Bacilli</taxon>
        <taxon>Bacillales</taxon>
        <taxon>Paenibacillaceae</taxon>
        <taxon>Brevibacillus</taxon>
    </lineage>
</organism>
<evidence type="ECO:0000256" key="8">
    <source>
        <dbReference type="ARBA" id="ARBA00022598"/>
    </source>
</evidence>
<evidence type="ECO:0000256" key="18">
    <source>
        <dbReference type="RuleBase" id="RU003664"/>
    </source>
</evidence>
<dbReference type="EC" id="6.3.2.9" evidence="5 17"/>
<comment type="subcellular location">
    <subcellularLocation>
        <location evidence="2 17 18">Cytoplasm</location>
    </subcellularLocation>
</comment>
<keyword evidence="8 17" id="KW-0436">Ligase</keyword>
<feature type="binding site" evidence="17">
    <location>
        <begin position="116"/>
        <end position="122"/>
    </location>
    <ligand>
        <name>ATP</name>
        <dbReference type="ChEBI" id="CHEBI:30616"/>
    </ligand>
</feature>
<dbReference type="PANTHER" id="PTHR43692">
    <property type="entry name" value="UDP-N-ACETYLMURAMOYLALANINE--D-GLUTAMATE LIGASE"/>
    <property type="match status" value="1"/>
</dbReference>
<keyword evidence="9 17" id="KW-0547">Nucleotide-binding</keyword>
<evidence type="ECO:0000256" key="14">
    <source>
        <dbReference type="ARBA" id="ARBA00030398"/>
    </source>
</evidence>
<evidence type="ECO:0000313" key="21">
    <source>
        <dbReference type="EMBL" id="MBM7589320.1"/>
    </source>
</evidence>
<evidence type="ECO:0000256" key="7">
    <source>
        <dbReference type="ARBA" id="ARBA00022490"/>
    </source>
</evidence>
<comment type="pathway">
    <text evidence="3 17 18">Cell wall biogenesis; peptidoglycan biosynthesis.</text>
</comment>
<dbReference type="GO" id="GO:0008764">
    <property type="term" value="F:UDP-N-acetylmuramoylalanine-D-glutamate ligase activity"/>
    <property type="evidence" value="ECO:0007669"/>
    <property type="project" value="UniProtKB-UniRule"/>
</dbReference>
<evidence type="ECO:0000256" key="6">
    <source>
        <dbReference type="ARBA" id="ARBA00015655"/>
    </source>
</evidence>
<dbReference type="PANTHER" id="PTHR43692:SF1">
    <property type="entry name" value="UDP-N-ACETYLMURAMOYLALANINE--D-GLUTAMATE LIGASE"/>
    <property type="match status" value="1"/>
</dbReference>
<keyword evidence="11 17" id="KW-0133">Cell shape</keyword>
<dbReference type="GO" id="GO:0051301">
    <property type="term" value="P:cell division"/>
    <property type="evidence" value="ECO:0007669"/>
    <property type="project" value="UniProtKB-KW"/>
</dbReference>
<dbReference type="GO" id="GO:0009252">
    <property type="term" value="P:peptidoglycan biosynthetic process"/>
    <property type="evidence" value="ECO:0007669"/>
    <property type="project" value="UniProtKB-UniRule"/>
</dbReference>
<evidence type="ECO:0000256" key="9">
    <source>
        <dbReference type="ARBA" id="ARBA00022741"/>
    </source>
</evidence>
<dbReference type="SUPFAM" id="SSF51984">
    <property type="entry name" value="MurCD N-terminal domain"/>
    <property type="match status" value="1"/>
</dbReference>
<dbReference type="Pfam" id="PF02875">
    <property type="entry name" value="Mur_ligase_C"/>
    <property type="match status" value="1"/>
</dbReference>
<evidence type="ECO:0000256" key="10">
    <source>
        <dbReference type="ARBA" id="ARBA00022840"/>
    </source>
</evidence>
<keyword evidence="10 17" id="KW-0067">ATP-binding</keyword>
<comment type="function">
    <text evidence="1 17 18">Cell wall formation. Catalyzes the addition of glutamate to the nucleotide precursor UDP-N-acetylmuramoyl-L-alanine (UMA).</text>
</comment>
<evidence type="ECO:0000256" key="5">
    <source>
        <dbReference type="ARBA" id="ARBA00012212"/>
    </source>
</evidence>
<dbReference type="InterPro" id="IPR013221">
    <property type="entry name" value="Mur_ligase_cen"/>
</dbReference>
<keyword evidence="13 17" id="KW-0961">Cell wall biogenesis/degradation</keyword>
<evidence type="ECO:0000259" key="19">
    <source>
        <dbReference type="Pfam" id="PF02875"/>
    </source>
</evidence>
<feature type="domain" description="Mur ligase central" evidence="20">
    <location>
        <begin position="114"/>
        <end position="289"/>
    </location>
</feature>
<evidence type="ECO:0000256" key="3">
    <source>
        <dbReference type="ARBA" id="ARBA00004752"/>
    </source>
</evidence>
<dbReference type="Pfam" id="PF08245">
    <property type="entry name" value="Mur_ligase_M"/>
    <property type="match status" value="1"/>
</dbReference>
<dbReference type="Proteomes" id="UP000717624">
    <property type="component" value="Unassembled WGS sequence"/>
</dbReference>
<evidence type="ECO:0000256" key="17">
    <source>
        <dbReference type="HAMAP-Rule" id="MF_00639"/>
    </source>
</evidence>
<sequence length="454" mass="48582">MKNVQDQTIVVLGLAKSGVAVAKLLHRFGAHVVVNDQKPREQANGIEELEALGIEVITGHHPDNIVHSGVALVVKNPGIPYEAAPVAKALSLGIPVVTEVEIAYQLSKAPIIGITGSNGKTTTTTLVGLILQQAAVDAVVGGNIGTVLCELAEKVTADQYLVAELSSFQLMGTQAFRPHIAALLNLYPAHLDYHHGMEQYLAAKMKIFANQTADDFAIVPYDQPELRGNFEHLAAQTYYFSKQQKVSPGVYVEADKIWFSSHSGAVEEIMPVAQLSVPHLDNALAAIAICKLAGADNESIVQVLSTFPGVEHRMEYVDTVNGVKYYNDSKATNPEAASRAIQAFSEPVVLIAGGLDRGVDFHELVPLFKQHLKALIALGQTGEILMARAAEAGISERILVDTVDNAVLAAASIAKPGDVVLLSPACASWDMFPSFEVRGSMFKDGVHRLKTSLA</sequence>
<evidence type="ECO:0000256" key="4">
    <source>
        <dbReference type="ARBA" id="ARBA00010416"/>
    </source>
</evidence>
<comment type="caution">
    <text evidence="21">The sequence shown here is derived from an EMBL/GenBank/DDBJ whole genome shotgun (WGS) entry which is preliminary data.</text>
</comment>
<evidence type="ECO:0000256" key="11">
    <source>
        <dbReference type="ARBA" id="ARBA00022960"/>
    </source>
</evidence>
<dbReference type="InterPro" id="IPR004101">
    <property type="entry name" value="Mur_ligase_C"/>
</dbReference>
<gene>
    <name evidence="17" type="primary">murD</name>
    <name evidence="21" type="ORF">JOD01_000918</name>
</gene>
<dbReference type="GO" id="GO:0008360">
    <property type="term" value="P:regulation of cell shape"/>
    <property type="evidence" value="ECO:0007669"/>
    <property type="project" value="UniProtKB-KW"/>
</dbReference>
<accession>A0A939BNM8</accession>
<protein>
    <recommendedName>
        <fullName evidence="6 17">UDP-N-acetylmuramoylalanine--D-glutamate ligase</fullName>
        <ecNumber evidence="5 17">6.3.2.9</ecNumber>
    </recommendedName>
    <alternativeName>
        <fullName evidence="15 17">D-glutamic acid-adding enzyme</fullName>
    </alternativeName>
    <alternativeName>
        <fullName evidence="14 17">UDP-N-acetylmuramoyl-L-alanyl-D-glutamate synthetase</fullName>
    </alternativeName>
</protein>
<dbReference type="RefSeq" id="WP_204517047.1">
    <property type="nucleotide sequence ID" value="NZ_BAABIN010000015.1"/>
</dbReference>
<reference evidence="21" key="1">
    <citation type="submission" date="2021-01" db="EMBL/GenBank/DDBJ databases">
        <title>Genomic Encyclopedia of Type Strains, Phase IV (KMG-IV): sequencing the most valuable type-strain genomes for metagenomic binning, comparative biology and taxonomic classification.</title>
        <authorList>
            <person name="Goeker M."/>
        </authorList>
    </citation>
    <scope>NUCLEOTIDE SEQUENCE</scope>
    <source>
        <strain evidence="21">DSM 25523</strain>
    </source>
</reference>
<dbReference type="GO" id="GO:0005524">
    <property type="term" value="F:ATP binding"/>
    <property type="evidence" value="ECO:0007669"/>
    <property type="project" value="UniProtKB-UniRule"/>
</dbReference>
<name>A0A939BNM8_9BACL</name>
<dbReference type="HAMAP" id="MF_00639">
    <property type="entry name" value="MurD"/>
    <property type="match status" value="1"/>
</dbReference>
<evidence type="ECO:0000259" key="20">
    <source>
        <dbReference type="Pfam" id="PF08245"/>
    </source>
</evidence>
<dbReference type="AlphaFoldDB" id="A0A939BNM8"/>
<comment type="catalytic activity">
    <reaction evidence="16 17 18">
        <text>UDP-N-acetyl-alpha-D-muramoyl-L-alanine + D-glutamate + ATP = UDP-N-acetyl-alpha-D-muramoyl-L-alanyl-D-glutamate + ADP + phosphate + H(+)</text>
        <dbReference type="Rhea" id="RHEA:16429"/>
        <dbReference type="ChEBI" id="CHEBI:15378"/>
        <dbReference type="ChEBI" id="CHEBI:29986"/>
        <dbReference type="ChEBI" id="CHEBI:30616"/>
        <dbReference type="ChEBI" id="CHEBI:43474"/>
        <dbReference type="ChEBI" id="CHEBI:83898"/>
        <dbReference type="ChEBI" id="CHEBI:83900"/>
        <dbReference type="ChEBI" id="CHEBI:456216"/>
        <dbReference type="EC" id="6.3.2.9"/>
    </reaction>
</comment>
<keyword evidence="12 17" id="KW-0573">Peptidoglycan synthesis</keyword>
<keyword evidence="17 18" id="KW-0131">Cell cycle</keyword>
<keyword evidence="17 18" id="KW-0132">Cell division</keyword>
<evidence type="ECO:0000256" key="15">
    <source>
        <dbReference type="ARBA" id="ARBA00032324"/>
    </source>
</evidence>
<dbReference type="InterPro" id="IPR036615">
    <property type="entry name" value="Mur_ligase_C_dom_sf"/>
</dbReference>
<evidence type="ECO:0000256" key="1">
    <source>
        <dbReference type="ARBA" id="ARBA00002734"/>
    </source>
</evidence>
<dbReference type="Gene3D" id="3.40.1190.10">
    <property type="entry name" value="Mur-like, catalytic domain"/>
    <property type="match status" value="1"/>
</dbReference>